<protein>
    <submittedName>
        <fullName evidence="1">Sel1 repeat family protein</fullName>
    </submittedName>
</protein>
<dbReference type="RefSeq" id="WP_254011846.1">
    <property type="nucleotide sequence ID" value="NZ_JAMZMM010000090.1"/>
</dbReference>
<dbReference type="InterPro" id="IPR006597">
    <property type="entry name" value="Sel1-like"/>
</dbReference>
<comment type="caution">
    <text evidence="1">The sequence shown here is derived from an EMBL/GenBank/DDBJ whole genome shotgun (WGS) entry which is preliminary data.</text>
</comment>
<dbReference type="Proteomes" id="UP001204953">
    <property type="component" value="Unassembled WGS sequence"/>
</dbReference>
<proteinExistence type="predicted"/>
<dbReference type="PANTHER" id="PTHR11102:SF160">
    <property type="entry name" value="ERAD-ASSOCIATED E3 UBIQUITIN-PROTEIN LIGASE COMPONENT HRD3"/>
    <property type="match status" value="1"/>
</dbReference>
<evidence type="ECO:0000313" key="1">
    <source>
        <dbReference type="EMBL" id="MCP2729056.1"/>
    </source>
</evidence>
<dbReference type="PANTHER" id="PTHR11102">
    <property type="entry name" value="SEL-1-LIKE PROTEIN"/>
    <property type="match status" value="1"/>
</dbReference>
<dbReference type="Pfam" id="PF08238">
    <property type="entry name" value="Sel1"/>
    <property type="match status" value="4"/>
</dbReference>
<keyword evidence="2" id="KW-1185">Reference proteome</keyword>
<gene>
    <name evidence="1" type="ORF">NJ959_11365</name>
</gene>
<dbReference type="InterPro" id="IPR011990">
    <property type="entry name" value="TPR-like_helical_dom_sf"/>
</dbReference>
<evidence type="ECO:0000313" key="2">
    <source>
        <dbReference type="Proteomes" id="UP001204953"/>
    </source>
</evidence>
<dbReference type="SMART" id="SM00671">
    <property type="entry name" value="SEL1"/>
    <property type="match status" value="5"/>
</dbReference>
<dbReference type="AlphaFoldDB" id="A0AAE3GQW1"/>
<dbReference type="InterPro" id="IPR050767">
    <property type="entry name" value="Sel1_AlgK"/>
</dbReference>
<organism evidence="1 2">
    <name type="scientific">Limnofasciculus baicalensis BBK-W-15</name>
    <dbReference type="NCBI Taxonomy" id="2699891"/>
    <lineage>
        <taxon>Bacteria</taxon>
        <taxon>Bacillati</taxon>
        <taxon>Cyanobacteriota</taxon>
        <taxon>Cyanophyceae</taxon>
        <taxon>Coleofasciculales</taxon>
        <taxon>Coleofasciculaceae</taxon>
        <taxon>Limnofasciculus</taxon>
        <taxon>Limnofasciculus baicalensis</taxon>
    </lineage>
</organism>
<dbReference type="EMBL" id="JAMZMM010000090">
    <property type="protein sequence ID" value="MCP2729056.1"/>
    <property type="molecule type" value="Genomic_DNA"/>
</dbReference>
<name>A0AAE3GQW1_9CYAN</name>
<sequence>MSNLEEGLSAYEDSEFGKAFQILMPLAESGNPQAQKFIAYMYDFGQGVDLNWAEAIKWYRLPAQEGDPFAQNNLATLLLDEFPEEAIKWYVLSGNQGCPFALETLADIYSGHLSISGMREHQYRDDLKAISLYMKTAQNGSPLGCHRLGEMYAAGQGVSPDFNQAVFWYRKAAEENYEPSQKVLATAYQQGLLGLPQDEELARYWLERSQKS</sequence>
<accession>A0AAE3GQW1</accession>
<reference evidence="1" key="1">
    <citation type="submission" date="2022-06" db="EMBL/GenBank/DDBJ databases">
        <title>New cyanobacteria of genus Symplocastrum in benthos of Lake Baikal.</title>
        <authorList>
            <person name="Sorokovikova E."/>
            <person name="Tikhonova I."/>
            <person name="Krasnopeev A."/>
            <person name="Evseev P."/>
            <person name="Gladkikh A."/>
            <person name="Belykh O."/>
        </authorList>
    </citation>
    <scope>NUCLEOTIDE SEQUENCE</scope>
    <source>
        <strain evidence="1">BBK-W-15</strain>
    </source>
</reference>
<dbReference type="Gene3D" id="1.25.40.10">
    <property type="entry name" value="Tetratricopeptide repeat domain"/>
    <property type="match status" value="2"/>
</dbReference>
<dbReference type="SUPFAM" id="SSF81901">
    <property type="entry name" value="HCP-like"/>
    <property type="match status" value="2"/>
</dbReference>